<name>A0A3P3QE52_9GAMM</name>
<dbReference type="InterPro" id="IPR036763">
    <property type="entry name" value="Put_dsDNA_mimic_sf"/>
</dbReference>
<keyword evidence="2" id="KW-1185">Reference proteome</keyword>
<dbReference type="Gene3D" id="3.10.450.140">
    <property type="entry name" value="dsDNA mimic, putative"/>
    <property type="match status" value="1"/>
</dbReference>
<dbReference type="InterPro" id="IPR007376">
    <property type="entry name" value="dsDNA_mimic_put"/>
</dbReference>
<dbReference type="RefSeq" id="WP_046518548.1">
    <property type="nucleotide sequence ID" value="NZ_LAVS01000002.1"/>
</dbReference>
<proteinExistence type="predicted"/>
<sequence length="110" mass="12493">MSDSELELWTLDELCDHAFAIFEELAEENLSAEDYALYQQHAATAAYVDLVPASEDWVDIIAMDIDPELHVEAHIGLAEVNHVAEIVLARILLSKEKFETLCHARWRGQE</sequence>
<comment type="caution">
    <text evidence="1">The sequence shown here is derived from an EMBL/GenBank/DDBJ whole genome shotgun (WGS) entry which is preliminary data.</text>
</comment>
<dbReference type="EMBL" id="RRCF01000004">
    <property type="protein sequence ID" value="RRJ19476.1"/>
    <property type="molecule type" value="Genomic_DNA"/>
</dbReference>
<dbReference type="OrthoDB" id="5677388at2"/>
<gene>
    <name evidence="1" type="ORF">EIK76_13550</name>
</gene>
<dbReference type="AlphaFoldDB" id="A0A3P3QE52"/>
<dbReference type="Pfam" id="PF04269">
    <property type="entry name" value="DUF440"/>
    <property type="match status" value="1"/>
</dbReference>
<dbReference type="Proteomes" id="UP000276260">
    <property type="component" value="Unassembled WGS sequence"/>
</dbReference>
<dbReference type="SUPFAM" id="SSF102816">
    <property type="entry name" value="Putative dsDNA mimic"/>
    <property type="match status" value="1"/>
</dbReference>
<protein>
    <submittedName>
        <fullName evidence="1">DUF440 family protein</fullName>
    </submittedName>
</protein>
<reference evidence="1 2" key="1">
    <citation type="submission" date="2018-11" db="EMBL/GenBank/DDBJ databases">
        <title>Draft genome analysis of Rheinheimera mesophila isolated from an industrial waste site.</title>
        <authorList>
            <person name="Yu Q."/>
            <person name="Qi Y."/>
            <person name="Zhang H."/>
            <person name="Lu Y."/>
            <person name="Pu J."/>
        </authorList>
    </citation>
    <scope>NUCLEOTIDE SEQUENCE [LARGE SCALE GENOMIC DNA]</scope>
    <source>
        <strain evidence="1 2">IITR13</strain>
    </source>
</reference>
<organism evidence="1 2">
    <name type="scientific">Rheinheimera mesophila</name>
    <dbReference type="NCBI Taxonomy" id="1547515"/>
    <lineage>
        <taxon>Bacteria</taxon>
        <taxon>Pseudomonadati</taxon>
        <taxon>Pseudomonadota</taxon>
        <taxon>Gammaproteobacteria</taxon>
        <taxon>Chromatiales</taxon>
        <taxon>Chromatiaceae</taxon>
        <taxon>Rheinheimera</taxon>
    </lineage>
</organism>
<evidence type="ECO:0000313" key="2">
    <source>
        <dbReference type="Proteomes" id="UP000276260"/>
    </source>
</evidence>
<accession>A0A3P3QE52</accession>
<evidence type="ECO:0000313" key="1">
    <source>
        <dbReference type="EMBL" id="RRJ19476.1"/>
    </source>
</evidence>